<keyword evidence="2" id="KW-1133">Transmembrane helix</keyword>
<name>A0ABD3SDC3_9STRA</name>
<feature type="region of interest" description="Disordered" evidence="1">
    <location>
        <begin position="242"/>
        <end position="282"/>
    </location>
</feature>
<feature type="transmembrane region" description="Helical" evidence="2">
    <location>
        <begin position="56"/>
        <end position="75"/>
    </location>
</feature>
<dbReference type="Proteomes" id="UP001530377">
    <property type="component" value="Unassembled WGS sequence"/>
</dbReference>
<organism evidence="3 4">
    <name type="scientific">Cyclostephanos tholiformis</name>
    <dbReference type="NCBI Taxonomy" id="382380"/>
    <lineage>
        <taxon>Eukaryota</taxon>
        <taxon>Sar</taxon>
        <taxon>Stramenopiles</taxon>
        <taxon>Ochrophyta</taxon>
        <taxon>Bacillariophyta</taxon>
        <taxon>Coscinodiscophyceae</taxon>
        <taxon>Thalassiosirophycidae</taxon>
        <taxon>Stephanodiscales</taxon>
        <taxon>Stephanodiscaceae</taxon>
        <taxon>Cyclostephanos</taxon>
    </lineage>
</organism>
<evidence type="ECO:0000313" key="4">
    <source>
        <dbReference type="Proteomes" id="UP001530377"/>
    </source>
</evidence>
<gene>
    <name evidence="3" type="ORF">ACHAXA_007428</name>
</gene>
<accession>A0ABD3SDC3</accession>
<feature type="compositionally biased region" description="Polar residues" evidence="1">
    <location>
        <begin position="252"/>
        <end position="263"/>
    </location>
</feature>
<proteinExistence type="predicted"/>
<evidence type="ECO:0000256" key="2">
    <source>
        <dbReference type="SAM" id="Phobius"/>
    </source>
</evidence>
<keyword evidence="2" id="KW-0472">Membrane</keyword>
<comment type="caution">
    <text evidence="3">The sequence shown here is derived from an EMBL/GenBank/DDBJ whole genome shotgun (WGS) entry which is preliminary data.</text>
</comment>
<protein>
    <submittedName>
        <fullName evidence="3">Uncharacterized protein</fullName>
    </submittedName>
</protein>
<dbReference type="AlphaFoldDB" id="A0ABD3SDC3"/>
<keyword evidence="4" id="KW-1185">Reference proteome</keyword>
<dbReference type="EMBL" id="JALLPB020000066">
    <property type="protein sequence ID" value="KAL3822421.1"/>
    <property type="molecule type" value="Genomic_DNA"/>
</dbReference>
<evidence type="ECO:0000256" key="1">
    <source>
        <dbReference type="SAM" id="MobiDB-lite"/>
    </source>
</evidence>
<keyword evidence="2" id="KW-0812">Transmembrane</keyword>
<evidence type="ECO:0000313" key="3">
    <source>
        <dbReference type="EMBL" id="KAL3822421.1"/>
    </source>
</evidence>
<sequence length="636" mass="71312">MMQRKKSAIDGGLSHSAPDVKDDDDSTKKKTTRLTFTSQMIAKSPSNYCLPGVPTVFKLILLSFLGFAFLVVMTAKGQHKHWHYHIRGAPNNLPMREPHMPEPLLDKVQRQMERSKTLGYKSASSLDPTQPMLAQPSRFVDSEKKLKQQLMKLLERQNAELKNKPNNPNDGVLGVKISNRYLGENLLPYPDSRGDEKEWEKRVEVRKANLERRDKQEWNEMKFQYDEAMAKYEDFYHPLKSHQEAEDDNDSLDSNGGKTSANTAPLRPPRGTGQWPSPSEKAGPGSTILLKPAFGSHRPSNDVIFVFAEGYDLTIYLAFVESLIGTGYSGDLVLSISAEDKLKPDVKKYLQSVNSQPSGVNIVAYEVDWSCFSQSGESVAGANGGTAHCKMNNAFGDAFGNPISDPREPRPVATARYELYWIWSLHYKNESWLMLIDARDVWFQLHPFGDLIKKGKVSGELHLFGENADAVRIGTSSFNRGWLITAYGEKAVLPYYQKPVICSGSTIGNQDAIETYLRAMVAQFDTTLCKTKGCDQGFHNYLYYSGKLGKAGSKGSIEGISEVIVHDQGKGIINNLAALRMKPLSEWGLYDAKRELVLNWDGSTSAVAHQYDRDPEVTVMVKKRKQQFESTWKASQ</sequence>
<reference evidence="3 4" key="1">
    <citation type="submission" date="2024-10" db="EMBL/GenBank/DDBJ databases">
        <title>Updated reference genomes for cyclostephanoid diatoms.</title>
        <authorList>
            <person name="Roberts W.R."/>
            <person name="Alverson A.J."/>
        </authorList>
    </citation>
    <scope>NUCLEOTIDE SEQUENCE [LARGE SCALE GENOMIC DNA]</scope>
    <source>
        <strain evidence="3 4">AJA228-03</strain>
    </source>
</reference>
<feature type="region of interest" description="Disordered" evidence="1">
    <location>
        <begin position="1"/>
        <end position="28"/>
    </location>
</feature>